<dbReference type="KEGG" id="mclo:DK849_00730"/>
<dbReference type="InterPro" id="IPR049890">
    <property type="entry name" value="VlpA-F-like_signal"/>
</dbReference>
<keyword evidence="6" id="KW-0564">Palmitate</keyword>
<keyword evidence="2" id="KW-1003">Cell membrane</keyword>
<evidence type="ECO:0000256" key="9">
    <source>
        <dbReference type="SAM" id="SignalP"/>
    </source>
</evidence>
<evidence type="ECO:0000256" key="6">
    <source>
        <dbReference type="ARBA" id="ARBA00023139"/>
    </source>
</evidence>
<feature type="compositionally biased region" description="Low complexity" evidence="8">
    <location>
        <begin position="280"/>
        <end position="290"/>
    </location>
</feature>
<dbReference type="AlphaFoldDB" id="A0A2Z4LLP7"/>
<dbReference type="GO" id="GO:0005886">
    <property type="term" value="C:plasma membrane"/>
    <property type="evidence" value="ECO:0007669"/>
    <property type="project" value="UniProtKB-SubCell"/>
</dbReference>
<evidence type="ECO:0000256" key="2">
    <source>
        <dbReference type="ARBA" id="ARBA00022475"/>
    </source>
</evidence>
<evidence type="ECO:0000256" key="8">
    <source>
        <dbReference type="SAM" id="MobiDB-lite"/>
    </source>
</evidence>
<dbReference type="NCBIfam" id="NF033817">
    <property type="entry name" value="Mplas_variab_LP"/>
    <property type="match status" value="1"/>
</dbReference>
<dbReference type="Proteomes" id="UP000249865">
    <property type="component" value="Chromosome"/>
</dbReference>
<evidence type="ECO:0000256" key="4">
    <source>
        <dbReference type="ARBA" id="ARBA00022737"/>
    </source>
</evidence>
<keyword evidence="11" id="KW-1185">Reference proteome</keyword>
<feature type="region of interest" description="Disordered" evidence="8">
    <location>
        <begin position="105"/>
        <end position="136"/>
    </location>
</feature>
<evidence type="ECO:0000256" key="3">
    <source>
        <dbReference type="ARBA" id="ARBA00022729"/>
    </source>
</evidence>
<keyword evidence="4" id="KW-0677">Repeat</keyword>
<reference evidence="11" key="1">
    <citation type="submission" date="2018-06" db="EMBL/GenBank/DDBJ databases">
        <title>Complete genome sequences of Mycoplasma anatis, M. anseris and M. cloacale type strains.</title>
        <authorList>
            <person name="Grozner D."/>
            <person name="Forro B."/>
            <person name="Sulyok K.M."/>
            <person name="Marton S."/>
            <person name="Kreizinger Z."/>
            <person name="Banyai K."/>
            <person name="Gyuranecz M."/>
        </authorList>
    </citation>
    <scope>NUCLEOTIDE SEQUENCE [LARGE SCALE GENOMIC DNA]</scope>
    <source>
        <strain evidence="11">NCTC 10199</strain>
    </source>
</reference>
<proteinExistence type="predicted"/>
<protein>
    <submittedName>
        <fullName evidence="10">Uncharacterized protein</fullName>
    </submittedName>
</protein>
<feature type="signal peptide" evidence="9">
    <location>
        <begin position="1"/>
        <end position="29"/>
    </location>
</feature>
<evidence type="ECO:0000256" key="5">
    <source>
        <dbReference type="ARBA" id="ARBA00023136"/>
    </source>
</evidence>
<gene>
    <name evidence="10" type="ORF">DK849_00730</name>
</gene>
<evidence type="ECO:0000313" key="10">
    <source>
        <dbReference type="EMBL" id="AWX42610.1"/>
    </source>
</evidence>
<name>A0A2Z4LLP7_9BACT</name>
<evidence type="ECO:0000256" key="7">
    <source>
        <dbReference type="ARBA" id="ARBA00023288"/>
    </source>
</evidence>
<dbReference type="PROSITE" id="PS51257">
    <property type="entry name" value="PROKAR_LIPOPROTEIN"/>
    <property type="match status" value="1"/>
</dbReference>
<evidence type="ECO:0000313" key="11">
    <source>
        <dbReference type="Proteomes" id="UP000249865"/>
    </source>
</evidence>
<organism evidence="10 11">
    <name type="scientific">Metamycoplasma cloacale</name>
    <dbReference type="NCBI Taxonomy" id="92401"/>
    <lineage>
        <taxon>Bacteria</taxon>
        <taxon>Bacillati</taxon>
        <taxon>Mycoplasmatota</taxon>
        <taxon>Mycoplasmoidales</taxon>
        <taxon>Metamycoplasmataceae</taxon>
        <taxon>Metamycoplasma</taxon>
    </lineage>
</organism>
<sequence length="306" mass="32614">MKGFKMKKTWKIILSIGTVAPLLATPLIAASCEDTTLNEDATISLKTSAAGKTVDQITDLDIDIHTQPGTVGQVLKIVSRDTASKTVTFEIKLTRGSKTKTFTASVKATEASTGSSTGTTTGGGTGTTTPTPTPSTPEEIFLAYAAKIENYAFNVPEDAKADLKTAVTGGKDLWYDYKSYSIIATDKNAKPNWKADNKALLKLAKTPSTNNYQLANATAPTYKGTDKRGKEIDKISSKLDYRVDGNKLIISLKPVCFNVDGKYKIAISTNVHEIEVQLPEDAPASTTETPTPAPEPAPVTTESTTA</sequence>
<feature type="chain" id="PRO_5016343182" evidence="9">
    <location>
        <begin position="30"/>
        <end position="306"/>
    </location>
</feature>
<keyword evidence="7" id="KW-0449">Lipoprotein</keyword>
<evidence type="ECO:0000256" key="1">
    <source>
        <dbReference type="ARBA" id="ARBA00004193"/>
    </source>
</evidence>
<feature type="region of interest" description="Disordered" evidence="8">
    <location>
        <begin position="280"/>
        <end position="306"/>
    </location>
</feature>
<dbReference type="EMBL" id="CP030103">
    <property type="protein sequence ID" value="AWX42610.1"/>
    <property type="molecule type" value="Genomic_DNA"/>
</dbReference>
<keyword evidence="3 9" id="KW-0732">Signal</keyword>
<comment type="subcellular location">
    <subcellularLocation>
        <location evidence="1">Cell membrane</location>
        <topology evidence="1">Lipid-anchor</topology>
    </subcellularLocation>
</comment>
<keyword evidence="5" id="KW-0472">Membrane</keyword>
<accession>A0A2Z4LLP7</accession>